<sequence>MSSLSSTVPSLGRLKQGCKWNFSVKKLQILEQPKDNKDYSGPLLNSGHQWLNDQPNASEPTTFLSSSLTIRPSTIYLHKQAKLCKQQLLHRISSNRDIMNISNTYAMNADNQYSDTVDEIDALVL</sequence>
<dbReference type="EnsemblMetazoa" id="GAUT042695-RA">
    <property type="protein sequence ID" value="GAUT042695-PA"/>
    <property type="gene ID" value="GAUT042695"/>
</dbReference>
<accession>A0A1A9VNL3</accession>
<reference evidence="2" key="1">
    <citation type="submission" date="2020-05" db="UniProtKB">
        <authorList>
            <consortium name="EnsemblMetazoa"/>
        </authorList>
    </citation>
    <scope>IDENTIFICATION</scope>
    <source>
        <strain evidence="2">TTRI</strain>
    </source>
</reference>
<evidence type="ECO:0000313" key="2">
    <source>
        <dbReference type="EnsemblMetazoa" id="GAUT042695-PA"/>
    </source>
</evidence>
<protein>
    <submittedName>
        <fullName evidence="2">Uncharacterized protein</fullName>
    </submittedName>
</protein>
<dbReference type="VEuPathDB" id="VectorBase:GAUT042695"/>
<keyword evidence="3" id="KW-1185">Reference proteome</keyword>
<evidence type="ECO:0000256" key="1">
    <source>
        <dbReference type="SAM" id="MobiDB-lite"/>
    </source>
</evidence>
<dbReference type="Proteomes" id="UP000078200">
    <property type="component" value="Unassembled WGS sequence"/>
</dbReference>
<name>A0A1A9VNL3_GLOAU</name>
<evidence type="ECO:0000313" key="3">
    <source>
        <dbReference type="Proteomes" id="UP000078200"/>
    </source>
</evidence>
<organism evidence="2 3">
    <name type="scientific">Glossina austeni</name>
    <name type="common">Savannah tsetse fly</name>
    <dbReference type="NCBI Taxonomy" id="7395"/>
    <lineage>
        <taxon>Eukaryota</taxon>
        <taxon>Metazoa</taxon>
        <taxon>Ecdysozoa</taxon>
        <taxon>Arthropoda</taxon>
        <taxon>Hexapoda</taxon>
        <taxon>Insecta</taxon>
        <taxon>Pterygota</taxon>
        <taxon>Neoptera</taxon>
        <taxon>Endopterygota</taxon>
        <taxon>Diptera</taxon>
        <taxon>Brachycera</taxon>
        <taxon>Muscomorpha</taxon>
        <taxon>Hippoboscoidea</taxon>
        <taxon>Glossinidae</taxon>
        <taxon>Glossina</taxon>
    </lineage>
</organism>
<feature type="region of interest" description="Disordered" evidence="1">
    <location>
        <begin position="34"/>
        <end position="58"/>
    </location>
</feature>
<feature type="compositionally biased region" description="Polar residues" evidence="1">
    <location>
        <begin position="46"/>
        <end position="58"/>
    </location>
</feature>
<proteinExistence type="predicted"/>
<dbReference type="AlphaFoldDB" id="A0A1A9VNL3"/>